<comment type="caution">
    <text evidence="1">The sequence shown here is derived from an EMBL/GenBank/DDBJ whole genome shotgun (WGS) entry which is preliminary data.</text>
</comment>
<evidence type="ECO:0000313" key="2">
    <source>
        <dbReference type="Proteomes" id="UP000193689"/>
    </source>
</evidence>
<dbReference type="GeneID" id="63776559"/>
<name>A0A1Y2DYT8_9PEZI</name>
<organism evidence="1 2">
    <name type="scientific">Pseudomassariella vexata</name>
    <dbReference type="NCBI Taxonomy" id="1141098"/>
    <lineage>
        <taxon>Eukaryota</taxon>
        <taxon>Fungi</taxon>
        <taxon>Dikarya</taxon>
        <taxon>Ascomycota</taxon>
        <taxon>Pezizomycotina</taxon>
        <taxon>Sordariomycetes</taxon>
        <taxon>Xylariomycetidae</taxon>
        <taxon>Amphisphaeriales</taxon>
        <taxon>Pseudomassariaceae</taxon>
        <taxon>Pseudomassariella</taxon>
    </lineage>
</organism>
<gene>
    <name evidence="1" type="ORF">BCR38DRAFT_435065</name>
</gene>
<dbReference type="OrthoDB" id="6770063at2759"/>
<dbReference type="AlphaFoldDB" id="A0A1Y2DYT8"/>
<keyword evidence="2" id="KW-1185">Reference proteome</keyword>
<dbReference type="InParanoid" id="A0A1Y2DYT8"/>
<accession>A0A1Y2DYT8</accession>
<protein>
    <submittedName>
        <fullName evidence="1">Uncharacterized protein</fullName>
    </submittedName>
</protein>
<proteinExistence type="predicted"/>
<dbReference type="RefSeq" id="XP_040715837.1">
    <property type="nucleotide sequence ID" value="XM_040860347.1"/>
</dbReference>
<reference evidence="1 2" key="1">
    <citation type="submission" date="2016-07" db="EMBL/GenBank/DDBJ databases">
        <title>Pervasive Adenine N6-methylation of Active Genes in Fungi.</title>
        <authorList>
            <consortium name="DOE Joint Genome Institute"/>
            <person name="Mondo S.J."/>
            <person name="Dannebaum R.O."/>
            <person name="Kuo R.C."/>
            <person name="Labutti K."/>
            <person name="Haridas S."/>
            <person name="Kuo A."/>
            <person name="Salamov A."/>
            <person name="Ahrendt S.R."/>
            <person name="Lipzen A."/>
            <person name="Sullivan W."/>
            <person name="Andreopoulos W.B."/>
            <person name="Clum A."/>
            <person name="Lindquist E."/>
            <person name="Daum C."/>
            <person name="Ramamoorthy G.K."/>
            <person name="Gryganskyi A."/>
            <person name="Culley D."/>
            <person name="Magnuson J.K."/>
            <person name="James T.Y."/>
            <person name="O'Malley M.A."/>
            <person name="Stajich J.E."/>
            <person name="Spatafora J.W."/>
            <person name="Visel A."/>
            <person name="Grigoriev I.V."/>
        </authorList>
    </citation>
    <scope>NUCLEOTIDE SEQUENCE [LARGE SCALE GENOMIC DNA]</scope>
    <source>
        <strain evidence="1 2">CBS 129021</strain>
    </source>
</reference>
<dbReference type="EMBL" id="MCFJ01000007">
    <property type="protein sequence ID" value="ORY64423.1"/>
    <property type="molecule type" value="Genomic_DNA"/>
</dbReference>
<dbReference type="Proteomes" id="UP000193689">
    <property type="component" value="Unassembled WGS sequence"/>
</dbReference>
<sequence length="67" mass="7832">MCRSTHHRFRCSSPRKMHSRSCLCRYQCIVRVILADKVSLEENARDWSVFGLQLPLHMDWGPSLANT</sequence>
<evidence type="ECO:0000313" key="1">
    <source>
        <dbReference type="EMBL" id="ORY64423.1"/>
    </source>
</evidence>